<comment type="similarity">
    <text evidence="2">Belongs to the protein prenyltransferase subunit beta family.</text>
</comment>
<dbReference type="PANTHER" id="PTHR11774:SF6">
    <property type="entry name" value="PROTEIN FARNESYLTRANSFERASE SUBUNIT BETA"/>
    <property type="match status" value="1"/>
</dbReference>
<evidence type="ECO:0000256" key="7">
    <source>
        <dbReference type="ARBA" id="ARBA00022833"/>
    </source>
</evidence>
<evidence type="ECO:0000256" key="3">
    <source>
        <dbReference type="ARBA" id="ARBA00022602"/>
    </source>
</evidence>
<evidence type="ECO:0000256" key="2">
    <source>
        <dbReference type="ARBA" id="ARBA00010497"/>
    </source>
</evidence>
<dbReference type="GO" id="GO:0046872">
    <property type="term" value="F:metal ion binding"/>
    <property type="evidence" value="ECO:0007669"/>
    <property type="project" value="UniProtKB-KW"/>
</dbReference>
<evidence type="ECO:0000313" key="10">
    <source>
        <dbReference type="Proteomes" id="UP000823399"/>
    </source>
</evidence>
<dbReference type="Pfam" id="PF00432">
    <property type="entry name" value="Prenyltrans"/>
    <property type="match status" value="1"/>
</dbReference>
<feature type="domain" description="Prenyltransferase alpha-alpha toroid" evidence="8">
    <location>
        <begin position="333"/>
        <end position="441"/>
    </location>
</feature>
<dbReference type="InterPro" id="IPR045089">
    <property type="entry name" value="PGGT1B-like"/>
</dbReference>
<keyword evidence="10" id="KW-1185">Reference proteome</keyword>
<dbReference type="AlphaFoldDB" id="A0A9P7JWW6"/>
<dbReference type="Gene3D" id="3.10.110.10">
    <property type="entry name" value="Ubiquitin Conjugating Enzyme"/>
    <property type="match status" value="1"/>
</dbReference>
<keyword evidence="6" id="KW-0677">Repeat</keyword>
<dbReference type="InterPro" id="IPR008930">
    <property type="entry name" value="Terpenoid_cyclase/PrenylTrfase"/>
</dbReference>
<evidence type="ECO:0000256" key="1">
    <source>
        <dbReference type="ARBA" id="ARBA00001947"/>
    </source>
</evidence>
<reference evidence="9" key="1">
    <citation type="journal article" date="2020" name="New Phytol.">
        <title>Comparative genomics reveals dynamic genome evolution in host specialist ectomycorrhizal fungi.</title>
        <authorList>
            <person name="Lofgren L.A."/>
            <person name="Nguyen N.H."/>
            <person name="Vilgalys R."/>
            <person name="Ruytinx J."/>
            <person name="Liao H.L."/>
            <person name="Branco S."/>
            <person name="Kuo A."/>
            <person name="LaButti K."/>
            <person name="Lipzen A."/>
            <person name="Andreopoulos W."/>
            <person name="Pangilinan J."/>
            <person name="Riley R."/>
            <person name="Hundley H."/>
            <person name="Na H."/>
            <person name="Barry K."/>
            <person name="Grigoriev I.V."/>
            <person name="Stajich J.E."/>
            <person name="Kennedy P.G."/>
        </authorList>
    </citation>
    <scope>NUCLEOTIDE SEQUENCE</scope>
    <source>
        <strain evidence="9">FC423</strain>
    </source>
</reference>
<dbReference type="OrthoDB" id="10261146at2759"/>
<dbReference type="PANTHER" id="PTHR11774">
    <property type="entry name" value="GERANYLGERANYL TRANSFERASE TYPE BETA SUBUNIT"/>
    <property type="match status" value="1"/>
</dbReference>
<keyword evidence="5" id="KW-0479">Metal-binding</keyword>
<gene>
    <name evidence="9" type="ORF">F5147DRAFT_650340</name>
</gene>
<dbReference type="InterPro" id="IPR001330">
    <property type="entry name" value="Prenyltrans"/>
</dbReference>
<evidence type="ECO:0000259" key="8">
    <source>
        <dbReference type="Pfam" id="PF00432"/>
    </source>
</evidence>
<comment type="caution">
    <text evidence="9">The sequence shown here is derived from an EMBL/GenBank/DDBJ whole genome shotgun (WGS) entry which is preliminary data.</text>
</comment>
<dbReference type="EMBL" id="JABBWM010000012">
    <property type="protein sequence ID" value="KAG2113395.1"/>
    <property type="molecule type" value="Genomic_DNA"/>
</dbReference>
<dbReference type="GO" id="GO:0004660">
    <property type="term" value="F:protein farnesyltransferase activity"/>
    <property type="evidence" value="ECO:0007669"/>
    <property type="project" value="TreeGrafter"/>
</dbReference>
<keyword evidence="4" id="KW-0808">Transferase</keyword>
<dbReference type="Gene3D" id="1.50.10.20">
    <property type="match status" value="1"/>
</dbReference>
<dbReference type="RefSeq" id="XP_041295782.1">
    <property type="nucleotide sequence ID" value="XM_041433441.1"/>
</dbReference>
<comment type="cofactor">
    <cofactor evidence="1">
        <name>Zn(2+)</name>
        <dbReference type="ChEBI" id="CHEBI:29105"/>
    </cofactor>
</comment>
<dbReference type="SUPFAM" id="SSF48239">
    <property type="entry name" value="Terpenoid cyclases/Protein prenyltransferases"/>
    <property type="match status" value="1"/>
</dbReference>
<name>A0A9P7JWW6_9AGAM</name>
<evidence type="ECO:0000313" key="9">
    <source>
        <dbReference type="EMBL" id="KAG2113395.1"/>
    </source>
</evidence>
<proteinExistence type="inferred from homology"/>
<keyword evidence="7" id="KW-0862">Zinc</keyword>
<dbReference type="SUPFAM" id="SSF54495">
    <property type="entry name" value="UBC-like"/>
    <property type="match status" value="1"/>
</dbReference>
<dbReference type="InterPro" id="IPR016135">
    <property type="entry name" value="UBQ-conjugating_enzyme/RWD"/>
</dbReference>
<evidence type="ECO:0000256" key="5">
    <source>
        <dbReference type="ARBA" id="ARBA00022723"/>
    </source>
</evidence>
<organism evidence="9 10">
    <name type="scientific">Suillus discolor</name>
    <dbReference type="NCBI Taxonomy" id="1912936"/>
    <lineage>
        <taxon>Eukaryota</taxon>
        <taxon>Fungi</taxon>
        <taxon>Dikarya</taxon>
        <taxon>Basidiomycota</taxon>
        <taxon>Agaricomycotina</taxon>
        <taxon>Agaricomycetes</taxon>
        <taxon>Agaricomycetidae</taxon>
        <taxon>Boletales</taxon>
        <taxon>Suillineae</taxon>
        <taxon>Suillaceae</taxon>
        <taxon>Suillus</taxon>
    </lineage>
</organism>
<evidence type="ECO:0000256" key="6">
    <source>
        <dbReference type="ARBA" id="ARBA00022737"/>
    </source>
</evidence>
<dbReference type="GeneID" id="64695700"/>
<dbReference type="Proteomes" id="UP000823399">
    <property type="component" value="Unassembled WGS sequence"/>
</dbReference>
<sequence>MPLKGRKRLSADLHDLHTTCPSDLDKGTWSAQSFRAGDDDGSVEFDLIESRDRTRIVMHLLYSGGSICMDLLLTSAACIDMYPGWLPGYNIASVLLQIKLAISSTSPKPARLAQDWEQNRALILVKTVSSTGGVVSVYENGSYPWLEVPQLFVPHAELTCIDTVAQLMDPIINQFHDIAQQLAAQADTIEREKTQQISVQRDFDRSQSENEKRIGELQQEIQEIWANAKENYSSILKLKRRTTYRGDAQDQLDTAANYVWSRLPPADQAQLSLDIPKIILDTSEDSICRLGNEIAHLEVTMSAIEDEDLSDGEHESLVRILDPRLDVYLVEIELGGFRGRTNKLVDGCYSWWVGGCFALLSSLGIVGAHGRDDNHQSSTAHEEDESWDDIDDSLWDRAALQRYILCAGQHPAGGLRDKPPKAADSYHTLYCLAGLSAAQHNVFLSSTRQDAIVHGWRTPVEEEGTSRVLGAQNNRMVIFCANFDAPSDLSRFYAECDTSGIQSNDDTHGGYDGAFL</sequence>
<dbReference type="GO" id="GO:0005965">
    <property type="term" value="C:protein farnesyltransferase complex"/>
    <property type="evidence" value="ECO:0007669"/>
    <property type="project" value="TreeGrafter"/>
</dbReference>
<protein>
    <recommendedName>
        <fullName evidence="8">Prenyltransferase alpha-alpha toroid domain-containing protein</fullName>
    </recommendedName>
</protein>
<evidence type="ECO:0000256" key="4">
    <source>
        <dbReference type="ARBA" id="ARBA00022679"/>
    </source>
</evidence>
<keyword evidence="3" id="KW-0637">Prenyltransferase</keyword>
<accession>A0A9P7JWW6</accession>